<evidence type="ECO:0000256" key="4">
    <source>
        <dbReference type="ARBA" id="ARBA00022777"/>
    </source>
</evidence>
<dbReference type="GO" id="GO:0016301">
    <property type="term" value="F:kinase activity"/>
    <property type="evidence" value="ECO:0007669"/>
    <property type="project" value="UniProtKB-KW"/>
</dbReference>
<dbReference type="SUPFAM" id="SSF53067">
    <property type="entry name" value="Actin-like ATPase domain"/>
    <property type="match status" value="2"/>
</dbReference>
<dbReference type="InterPro" id="IPR043129">
    <property type="entry name" value="ATPase_NBD"/>
</dbReference>
<dbReference type="CDD" id="cd07783">
    <property type="entry name" value="ASKHA_NBD_FGGY_SePSK_AtXK1-like"/>
    <property type="match status" value="1"/>
</dbReference>
<evidence type="ECO:0000313" key="9">
    <source>
        <dbReference type="Proteomes" id="UP000030848"/>
    </source>
</evidence>
<organism evidence="8 9">
    <name type="scientific">Saccharomonospora viridis</name>
    <dbReference type="NCBI Taxonomy" id="1852"/>
    <lineage>
        <taxon>Bacteria</taxon>
        <taxon>Bacillati</taxon>
        <taxon>Actinomycetota</taxon>
        <taxon>Actinomycetes</taxon>
        <taxon>Pseudonocardiales</taxon>
        <taxon>Pseudonocardiaceae</taxon>
        <taxon>Saccharomonospora</taxon>
    </lineage>
</organism>
<evidence type="ECO:0000259" key="7">
    <source>
        <dbReference type="Pfam" id="PF02782"/>
    </source>
</evidence>
<keyword evidence="4 8" id="KW-0418">Kinase</keyword>
<evidence type="ECO:0000256" key="5">
    <source>
        <dbReference type="SAM" id="MobiDB-lite"/>
    </source>
</evidence>
<keyword evidence="2" id="KW-0859">Xylose metabolism</keyword>
<dbReference type="InterPro" id="IPR018484">
    <property type="entry name" value="FGGY_N"/>
</dbReference>
<gene>
    <name evidence="8" type="ORF">MINT15_27140</name>
</gene>
<evidence type="ECO:0000259" key="6">
    <source>
        <dbReference type="Pfam" id="PF00370"/>
    </source>
</evidence>
<dbReference type="InterPro" id="IPR018485">
    <property type="entry name" value="FGGY_C"/>
</dbReference>
<feature type="domain" description="Carbohydrate kinase FGGY C-terminal" evidence="7">
    <location>
        <begin position="262"/>
        <end position="434"/>
    </location>
</feature>
<proteinExistence type="inferred from homology"/>
<dbReference type="InterPro" id="IPR000577">
    <property type="entry name" value="Carb_kinase_FGGY"/>
</dbReference>
<protein>
    <submittedName>
        <fullName evidence="8">Carbohydrate kinase</fullName>
    </submittedName>
</protein>
<dbReference type="Gene3D" id="3.30.420.40">
    <property type="match status" value="2"/>
</dbReference>
<dbReference type="GO" id="GO:0042732">
    <property type="term" value="P:D-xylose metabolic process"/>
    <property type="evidence" value="ECO:0007669"/>
    <property type="project" value="UniProtKB-KW"/>
</dbReference>
<reference evidence="8 9" key="1">
    <citation type="submission" date="2014-10" db="EMBL/GenBank/DDBJ databases">
        <title>Genome sequence of Micropolyspora internatus JCM3315.</title>
        <authorList>
            <person name="Shin S.-K."/>
            <person name="Yi H."/>
        </authorList>
    </citation>
    <scope>NUCLEOTIDE SEQUENCE [LARGE SCALE GENOMIC DNA]</scope>
    <source>
        <strain evidence="8 9">JCM 3315</strain>
    </source>
</reference>
<evidence type="ECO:0000313" key="8">
    <source>
        <dbReference type="EMBL" id="KHF42512.1"/>
    </source>
</evidence>
<dbReference type="Pfam" id="PF00370">
    <property type="entry name" value="FGGY_N"/>
    <property type="match status" value="1"/>
</dbReference>
<dbReference type="OrthoDB" id="9805576at2"/>
<name>A0A837D4R2_9PSEU</name>
<evidence type="ECO:0000256" key="1">
    <source>
        <dbReference type="ARBA" id="ARBA00009156"/>
    </source>
</evidence>
<comment type="caution">
    <text evidence="8">The sequence shown here is derived from an EMBL/GenBank/DDBJ whole genome shotgun (WGS) entry which is preliminary data.</text>
</comment>
<dbReference type="Proteomes" id="UP000030848">
    <property type="component" value="Unassembled WGS sequence"/>
</dbReference>
<keyword evidence="2" id="KW-0119">Carbohydrate metabolism</keyword>
<feature type="region of interest" description="Disordered" evidence="5">
    <location>
        <begin position="33"/>
        <end position="52"/>
    </location>
</feature>
<dbReference type="OMA" id="FLHQADW"/>
<dbReference type="EMBL" id="JRZE01000006">
    <property type="protein sequence ID" value="KHF42512.1"/>
    <property type="molecule type" value="Genomic_DNA"/>
</dbReference>
<dbReference type="PANTHER" id="PTHR43095:SF5">
    <property type="entry name" value="XYLULOSE KINASE"/>
    <property type="match status" value="1"/>
</dbReference>
<evidence type="ECO:0000256" key="3">
    <source>
        <dbReference type="ARBA" id="ARBA00022679"/>
    </source>
</evidence>
<feature type="domain" description="Carbohydrate kinase FGGY N-terminal" evidence="6">
    <location>
        <begin position="13"/>
        <end position="250"/>
    </location>
</feature>
<sequence length="496" mass="52742">MAPSTDNTISAPVWLGLDVGTQSVRCVATDHTGTTVASGSHPLRSVREGRRHEQDPDKWWSALIAACSQTMEGVGARPVRGLALCATSGTILLADDRLEPLTPGLMYDDARAEDEARRAVEAGEELWGRLGYRPQASWALPKLLWLLEHHAAADTGRLLHQADYLTSLLAGRRTAADSSHALKTGYDLDNERWPEDVLAALHVPEAVLPEVVRPGTPIGEVGPEAAELTGIPVGTPIIAGMTDGCASVLGSGTLTVGSWNSVLGTTLVLKGVTDLRVRDPLGVVYSHRAPGGNWLPGGASSVGAGVLSELFAGADLDRLTTLAAERPQSTVVTYPLVSKGERFPFVAAEAHRFTLGEPADDVDAYAAVLRGVAFVERLCFDYLDLLGAPTDGTVTTTGGGARNRYWTRLRATVLDRPISVPRDADPAAGMALLARSHESSLAEAARDLVRDAEVVEPDPAARDVLTEGYLTLVEALHGRGWLPDELATHARKRSAR</sequence>
<accession>A0A837D4R2</accession>
<dbReference type="AlphaFoldDB" id="A0A837D4R2"/>
<dbReference type="InterPro" id="IPR050406">
    <property type="entry name" value="FGGY_Carb_Kinase"/>
</dbReference>
<evidence type="ECO:0000256" key="2">
    <source>
        <dbReference type="ARBA" id="ARBA00022629"/>
    </source>
</evidence>
<dbReference type="PANTHER" id="PTHR43095">
    <property type="entry name" value="SUGAR KINASE"/>
    <property type="match status" value="1"/>
</dbReference>
<comment type="similarity">
    <text evidence="1">Belongs to the FGGY kinase family.</text>
</comment>
<dbReference type="PIRSF" id="PIRSF000538">
    <property type="entry name" value="GlpK"/>
    <property type="match status" value="1"/>
</dbReference>
<dbReference type="Pfam" id="PF02782">
    <property type="entry name" value="FGGY_C"/>
    <property type="match status" value="1"/>
</dbReference>
<keyword evidence="3" id="KW-0808">Transferase</keyword>
<dbReference type="RefSeq" id="WP_015785691.1">
    <property type="nucleotide sequence ID" value="NZ_CALJZO010000108.1"/>
</dbReference>